<name>A0A017SW11_9BACT</name>
<dbReference type="InterPro" id="IPR036188">
    <property type="entry name" value="FAD/NAD-bd_sf"/>
</dbReference>
<keyword evidence="4" id="KW-1185">Reference proteome</keyword>
<dbReference type="InterPro" id="IPR050816">
    <property type="entry name" value="Flavin-dep_Halogenase_NPB"/>
</dbReference>
<dbReference type="PANTHER" id="PTHR43747:SF5">
    <property type="entry name" value="FAD-BINDING DOMAIN-CONTAINING PROTEIN"/>
    <property type="match status" value="1"/>
</dbReference>
<dbReference type="SUPFAM" id="SSF51905">
    <property type="entry name" value="FAD/NAD(P)-binding domain"/>
    <property type="match status" value="1"/>
</dbReference>
<dbReference type="Gene3D" id="3.50.50.60">
    <property type="entry name" value="FAD/NAD(P)-binding domain"/>
    <property type="match status" value="1"/>
</dbReference>
<dbReference type="eggNOG" id="COG0644">
    <property type="taxonomic scope" value="Bacteria"/>
</dbReference>
<dbReference type="InterPro" id="IPR006905">
    <property type="entry name" value="Flavin_halogenase"/>
</dbReference>
<dbReference type="AlphaFoldDB" id="A0A017SW11"/>
<organism evidence="3 4">
    <name type="scientific">Chondromyces apiculatus DSM 436</name>
    <dbReference type="NCBI Taxonomy" id="1192034"/>
    <lineage>
        <taxon>Bacteria</taxon>
        <taxon>Pseudomonadati</taxon>
        <taxon>Myxococcota</taxon>
        <taxon>Polyangia</taxon>
        <taxon>Polyangiales</taxon>
        <taxon>Polyangiaceae</taxon>
        <taxon>Chondromyces</taxon>
    </lineage>
</organism>
<dbReference type="PANTHER" id="PTHR43747">
    <property type="entry name" value="FAD-BINDING PROTEIN"/>
    <property type="match status" value="1"/>
</dbReference>
<dbReference type="RefSeq" id="WP_044251132.1">
    <property type="nucleotide sequence ID" value="NZ_ASRX01000108.1"/>
</dbReference>
<dbReference type="GO" id="GO:0004497">
    <property type="term" value="F:monooxygenase activity"/>
    <property type="evidence" value="ECO:0007669"/>
    <property type="project" value="UniProtKB-KW"/>
</dbReference>
<keyword evidence="2" id="KW-0503">Monooxygenase</keyword>
<dbReference type="STRING" id="1192034.CAP_0520"/>
<evidence type="ECO:0000313" key="3">
    <source>
        <dbReference type="EMBL" id="EYF00486.1"/>
    </source>
</evidence>
<keyword evidence="1" id="KW-0560">Oxidoreductase</keyword>
<evidence type="ECO:0000313" key="4">
    <source>
        <dbReference type="Proteomes" id="UP000019678"/>
    </source>
</evidence>
<gene>
    <name evidence="3" type="ORF">CAP_0520</name>
</gene>
<protein>
    <submittedName>
        <fullName evidence="3">FAD-binding protein</fullName>
    </submittedName>
</protein>
<comment type="caution">
    <text evidence="3">The sequence shown here is derived from an EMBL/GenBank/DDBJ whole genome shotgun (WGS) entry which is preliminary data.</text>
</comment>
<proteinExistence type="predicted"/>
<dbReference type="Gene3D" id="3.30.9.100">
    <property type="match status" value="1"/>
</dbReference>
<dbReference type="EMBL" id="ASRX01000108">
    <property type="protein sequence ID" value="EYF00486.1"/>
    <property type="molecule type" value="Genomic_DNA"/>
</dbReference>
<evidence type="ECO:0000256" key="2">
    <source>
        <dbReference type="ARBA" id="ARBA00023033"/>
    </source>
</evidence>
<reference evidence="3 4" key="1">
    <citation type="submission" date="2013-05" db="EMBL/GenBank/DDBJ databases">
        <title>Genome assembly of Chondromyces apiculatus DSM 436.</title>
        <authorList>
            <person name="Sharma G."/>
            <person name="Khatri I."/>
            <person name="Kaur C."/>
            <person name="Mayilraj S."/>
            <person name="Subramanian S."/>
        </authorList>
    </citation>
    <scope>NUCLEOTIDE SEQUENCE [LARGE SCALE GENOMIC DNA]</scope>
    <source>
        <strain evidence="3 4">DSM 436</strain>
    </source>
</reference>
<accession>A0A017SW11</accession>
<dbReference type="Proteomes" id="UP000019678">
    <property type="component" value="Unassembled WGS sequence"/>
</dbReference>
<sequence>MTTRSENFDLIVVGGGPGGSTLASFVAMRGHRVLLLEREKFPRHQIGESLLPATVHGICAMLGLTDELRRANFPIKRGGTFRWGKEPEPWTFGFTRNPEDPYGYAYQVERARFDDILLRNSARKGVDVREQHEVTEVLFEGDRAVGVRFRDAEGAEHEARARFIVDASGNRTRVSQSVGERVYSKFFQNVALYGYFENGKRLPAPRQGNILSAAFQDGWFWYIPLSDTLTSVGAVVSREAAEAIKDGHEAALFRYIERCPIIKDFLAPATRVTSGKYGEIRIRKDYSYCNTRFWKPGMALIGDAACFVDPVFSSGVHLATYSALLVARAVNTCLAGAMSEERCFSEFEQRYRREFGNFYQFLVAFYDMNQDTDSYFWSARKIVHTEERANDAFVRLVAGRSQMNEPAFQGLAEGFFSAREGFGAWFGELVSDQEKGGGRPPVMPARAARDGREQEFEPGGFMQGFTREISELQHLAMFGADRAPEAPLWSGGLVPSKDGLAWSEVARP</sequence>
<dbReference type="PRINTS" id="PR00420">
    <property type="entry name" value="RNGMNOXGNASE"/>
</dbReference>
<dbReference type="Pfam" id="PF04820">
    <property type="entry name" value="Trp_halogenase"/>
    <property type="match status" value="2"/>
</dbReference>
<dbReference type="OrthoDB" id="9799983at2"/>
<evidence type="ECO:0000256" key="1">
    <source>
        <dbReference type="ARBA" id="ARBA00023002"/>
    </source>
</evidence>